<gene>
    <name evidence="2" type="ORF">RUM43_010582</name>
</gene>
<dbReference type="Proteomes" id="UP001372834">
    <property type="component" value="Unassembled WGS sequence"/>
</dbReference>
<keyword evidence="1" id="KW-1133">Transmembrane helix</keyword>
<reference evidence="2 3" key="1">
    <citation type="submission" date="2023-10" db="EMBL/GenBank/DDBJ databases">
        <title>Genomes of two closely related lineages of the louse Polyplax serrata with different host specificities.</title>
        <authorList>
            <person name="Martinu J."/>
            <person name="Tarabai H."/>
            <person name="Stefka J."/>
            <person name="Hypsa V."/>
        </authorList>
    </citation>
    <scope>NUCLEOTIDE SEQUENCE [LARGE SCALE GENOMIC DNA]</scope>
    <source>
        <strain evidence="2">HR10_N</strain>
    </source>
</reference>
<accession>A0AAN8P0L2</accession>
<organism evidence="2 3">
    <name type="scientific">Polyplax serrata</name>
    <name type="common">Common mouse louse</name>
    <dbReference type="NCBI Taxonomy" id="468196"/>
    <lineage>
        <taxon>Eukaryota</taxon>
        <taxon>Metazoa</taxon>
        <taxon>Ecdysozoa</taxon>
        <taxon>Arthropoda</taxon>
        <taxon>Hexapoda</taxon>
        <taxon>Insecta</taxon>
        <taxon>Pterygota</taxon>
        <taxon>Neoptera</taxon>
        <taxon>Paraneoptera</taxon>
        <taxon>Psocodea</taxon>
        <taxon>Troctomorpha</taxon>
        <taxon>Phthiraptera</taxon>
        <taxon>Anoplura</taxon>
        <taxon>Polyplacidae</taxon>
        <taxon>Polyplax</taxon>
    </lineage>
</organism>
<name>A0AAN8P0L2_POLSC</name>
<comment type="caution">
    <text evidence="2">The sequence shown here is derived from an EMBL/GenBank/DDBJ whole genome shotgun (WGS) entry which is preliminary data.</text>
</comment>
<feature type="transmembrane region" description="Helical" evidence="1">
    <location>
        <begin position="20"/>
        <end position="37"/>
    </location>
</feature>
<dbReference type="EMBL" id="JAWJWE010000004">
    <property type="protein sequence ID" value="KAK6636918.1"/>
    <property type="molecule type" value="Genomic_DNA"/>
</dbReference>
<evidence type="ECO:0000313" key="3">
    <source>
        <dbReference type="Proteomes" id="UP001372834"/>
    </source>
</evidence>
<protein>
    <submittedName>
        <fullName evidence="2">Uncharacterized protein</fullName>
    </submittedName>
</protein>
<keyword evidence="1" id="KW-0812">Transmembrane</keyword>
<dbReference type="AlphaFoldDB" id="A0AAN8P0L2"/>
<proteinExistence type="predicted"/>
<evidence type="ECO:0000256" key="1">
    <source>
        <dbReference type="SAM" id="Phobius"/>
    </source>
</evidence>
<evidence type="ECO:0000313" key="2">
    <source>
        <dbReference type="EMBL" id="KAK6636918.1"/>
    </source>
</evidence>
<keyword evidence="1" id="KW-0472">Membrane</keyword>
<sequence>MYHSLNQLIGGEMVFLTMKYIHIIVPAVLAVFLSISLKRAAAQPVCSSPYIDNPQNRKLCLTLANFFGLPNSLETYSDDMRPSYGWIFKFTDKIPVGYKGRIPSPDFIENMPGTKRQDVDHVFLRFGRRR</sequence>